<gene>
    <name evidence="1" type="ORF">GSTUAT00000809001</name>
</gene>
<evidence type="ECO:0000313" key="1">
    <source>
        <dbReference type="EMBL" id="CUS15069.1"/>
    </source>
</evidence>
<keyword evidence="2" id="KW-1185">Reference proteome</keyword>
<sequence length="31" mass="3582">MVLHLIQRTTMLLKYLTVALKELSFPLAPQI</sequence>
<dbReference type="EMBL" id="LN890951">
    <property type="protein sequence ID" value="CUS15069.1"/>
    <property type="molecule type" value="Genomic_DNA"/>
</dbReference>
<name>A0A292Q5P1_9PEZI</name>
<dbReference type="AlphaFoldDB" id="A0A292Q5P1"/>
<organism evidence="1 2">
    <name type="scientific">Tuber aestivum</name>
    <name type="common">summer truffle</name>
    <dbReference type="NCBI Taxonomy" id="59557"/>
    <lineage>
        <taxon>Eukaryota</taxon>
        <taxon>Fungi</taxon>
        <taxon>Dikarya</taxon>
        <taxon>Ascomycota</taxon>
        <taxon>Pezizomycotina</taxon>
        <taxon>Pezizomycetes</taxon>
        <taxon>Pezizales</taxon>
        <taxon>Tuberaceae</taxon>
        <taxon>Tuber</taxon>
    </lineage>
</organism>
<accession>A0A292Q5P1</accession>
<dbReference type="Proteomes" id="UP001412239">
    <property type="component" value="Unassembled WGS sequence"/>
</dbReference>
<reference evidence="1" key="1">
    <citation type="submission" date="2015-10" db="EMBL/GenBank/DDBJ databases">
        <authorList>
            <person name="Regsiter A."/>
            <person name="william w."/>
        </authorList>
    </citation>
    <scope>NUCLEOTIDE SEQUENCE</scope>
    <source>
        <strain evidence="1">Montdore</strain>
    </source>
</reference>
<protein>
    <submittedName>
        <fullName evidence="1">Uncharacterized protein</fullName>
    </submittedName>
</protein>
<proteinExistence type="predicted"/>
<evidence type="ECO:0000313" key="2">
    <source>
        <dbReference type="Proteomes" id="UP001412239"/>
    </source>
</evidence>